<gene>
    <name evidence="2" type="ORF">BECKTC1821E_GA0114239_107113</name>
</gene>
<reference evidence="2" key="1">
    <citation type="submission" date="2019-02" db="EMBL/GenBank/DDBJ databases">
        <authorList>
            <person name="Gruber-Vodicka R. H."/>
            <person name="Seah K. B. B."/>
        </authorList>
    </citation>
    <scope>NUCLEOTIDE SEQUENCE</scope>
    <source>
        <strain evidence="2">BECK_BZ125</strain>
    </source>
</reference>
<dbReference type="AlphaFoldDB" id="A0A450YZB3"/>
<protein>
    <submittedName>
        <fullName evidence="2">Uncharacterized protein</fullName>
    </submittedName>
</protein>
<feature type="region of interest" description="Disordered" evidence="1">
    <location>
        <begin position="1"/>
        <end position="28"/>
    </location>
</feature>
<accession>A0A450YZB3</accession>
<dbReference type="EMBL" id="CAADFT010000071">
    <property type="protein sequence ID" value="VFK46866.1"/>
    <property type="molecule type" value="Genomic_DNA"/>
</dbReference>
<organism evidence="2">
    <name type="scientific">Candidatus Kentrum sp. TC</name>
    <dbReference type="NCBI Taxonomy" id="2126339"/>
    <lineage>
        <taxon>Bacteria</taxon>
        <taxon>Pseudomonadati</taxon>
        <taxon>Pseudomonadota</taxon>
        <taxon>Gammaproteobacteria</taxon>
        <taxon>Candidatus Kentrum</taxon>
    </lineage>
</organism>
<proteinExistence type="predicted"/>
<sequence>MSEMGASVNRGNRPPSRQRGGGGMTTVLPTTFCKAEREINEVIHTPNISDYNPGKTNNGSQ</sequence>
<evidence type="ECO:0000313" key="2">
    <source>
        <dbReference type="EMBL" id="VFK46866.1"/>
    </source>
</evidence>
<name>A0A450YZB3_9GAMM</name>
<evidence type="ECO:0000256" key="1">
    <source>
        <dbReference type="SAM" id="MobiDB-lite"/>
    </source>
</evidence>